<proteinExistence type="predicted"/>
<sequence>MKSSYKVFDTIPKSPKGTYECCWRNLPDDPQQREECINILANISDRTIDSLDISGNKLGECSLDFIYQVLDLIGKMSIKLSSINLSFNKFGHMKAKELCNLIKKIPISVHSVNFTHNELHRFTHDELMALAKAFPKTIKVDFSYNSLPENTNML</sequence>
<dbReference type="EMBL" id="CP038254">
    <property type="protein sequence ID" value="QBR83606.1"/>
    <property type="molecule type" value="Genomic_DNA"/>
</dbReference>
<accession>A0AAX1EES3</accession>
<dbReference type="Gene3D" id="3.80.10.10">
    <property type="entry name" value="Ribonuclease Inhibitor"/>
    <property type="match status" value="1"/>
</dbReference>
<dbReference type="SUPFAM" id="SSF52047">
    <property type="entry name" value="RNI-like"/>
    <property type="match status" value="1"/>
</dbReference>
<dbReference type="Proteomes" id="UP000295517">
    <property type="component" value="Chromosome"/>
</dbReference>
<organism evidence="1 2">
    <name type="scientific">Legionella israelensis</name>
    <dbReference type="NCBI Taxonomy" id="454"/>
    <lineage>
        <taxon>Bacteria</taxon>
        <taxon>Pseudomonadati</taxon>
        <taxon>Pseudomonadota</taxon>
        <taxon>Gammaproteobacteria</taxon>
        <taxon>Legionellales</taxon>
        <taxon>Legionellaceae</taxon>
        <taxon>Legionella</taxon>
    </lineage>
</organism>
<reference evidence="1 2" key="1">
    <citation type="submission" date="2019-03" db="EMBL/GenBank/DDBJ databases">
        <title>Diverse conjugative elements silence natural transformation in Legionella species.</title>
        <authorList>
            <person name="Durieux I."/>
            <person name="Ginevra C."/>
            <person name="Attaiech L."/>
            <person name="Picq K."/>
            <person name="Juan P.A."/>
            <person name="Jarraud S."/>
            <person name="Charpentier X."/>
        </authorList>
    </citation>
    <scope>NUCLEOTIDE SEQUENCE [LARGE SCALE GENOMIC DNA]</scope>
    <source>
        <strain evidence="1 2">HL-0427-4011</strain>
    </source>
</reference>
<name>A0AAX1EES3_9GAMM</name>
<gene>
    <name evidence="1" type="ORF">E3983_04085</name>
</gene>
<dbReference type="RefSeq" id="WP_135059969.1">
    <property type="nucleotide sequence ID" value="NZ_CP038254.1"/>
</dbReference>
<evidence type="ECO:0000313" key="2">
    <source>
        <dbReference type="Proteomes" id="UP000295517"/>
    </source>
</evidence>
<dbReference type="InterPro" id="IPR032675">
    <property type="entry name" value="LRR_dom_sf"/>
</dbReference>
<evidence type="ECO:0008006" key="3">
    <source>
        <dbReference type="Google" id="ProtNLM"/>
    </source>
</evidence>
<evidence type="ECO:0000313" key="1">
    <source>
        <dbReference type="EMBL" id="QBR83606.1"/>
    </source>
</evidence>
<dbReference type="AlphaFoldDB" id="A0AAX1EES3"/>
<protein>
    <recommendedName>
        <fullName evidence="3">Leucine-rich repeat-containing protein</fullName>
    </recommendedName>
</protein>